<dbReference type="AlphaFoldDB" id="A0A150X8G2"/>
<evidence type="ECO:0000259" key="1">
    <source>
        <dbReference type="Pfam" id="PF18962"/>
    </source>
</evidence>
<dbReference type="Proteomes" id="UP000075583">
    <property type="component" value="Unassembled WGS sequence"/>
</dbReference>
<evidence type="ECO:0000313" key="3">
    <source>
        <dbReference type="Proteomes" id="UP000075583"/>
    </source>
</evidence>
<dbReference type="STRING" id="279360.MB14_07185"/>
<comment type="caution">
    <text evidence="2">The sequence shown here is derived from an EMBL/GenBank/DDBJ whole genome shotgun (WGS) entry which is preliminary data.</text>
</comment>
<dbReference type="InterPro" id="IPR026444">
    <property type="entry name" value="Secre_tail"/>
</dbReference>
<name>A0A150X8G2_ROSEK</name>
<accession>A0A150X8G2</accession>
<proteinExistence type="predicted"/>
<sequence>MQTMAQITELPLPIKAKPKSSNNLVSAAAGLNQTQASLTLPFWDDFSQANTSPNPALWKSGENVRISSSIGKSAPTLNVAVFDGVDATGRPYNATSLLNGATDSLVSQPIDLSTLPVNQADSVYISFFWQATGNGELPDRQDSLVLQFRKPNGSWQSAWRQIGGIDNQSEEFNQVVLKVDSEFFYDGFQFRFKSFTRLAGAYDTWLVDYIYLNDSRYEGDVAHVDRALTRKPSFLIAPYSAMPTEQFFANPTKYLSETNTEFYNLNDFFQPIQFTTTVKDLGTGNQLEVLNNESVANPPPGPYARRTFTSPILSMANIDTDADSLWLETTYYIKSGDNFYVENISNTNDTTFSTNLDYRVNDTVRVVTKIDDFFAYDDDDADFAAGINQNGGKLAYEFYAEERALLTHIDINFPFIQQAGEPIELFVWTNIEEEGRSEEILFQDSYSVLRPTSIGAMTTYELDTPVFVQDTFFIGFQQATNEFLAVGLDKNQDSGDKMFYNVDGTWRKNENVKGSFLMRPRFDTSVASTFVPGKVAPEVRLEVYPNPSEGEFNIKGQVEHIRLFDSWGKEAQFSVEETETGLKVLFGKNQKGIYLLHVKKEGKIITKRLILNH</sequence>
<gene>
    <name evidence="2" type="ORF">MB14_07185</name>
</gene>
<dbReference type="Pfam" id="PF18962">
    <property type="entry name" value="Por_Secre_tail"/>
    <property type="match status" value="1"/>
</dbReference>
<dbReference type="EMBL" id="LQZQ01000045">
    <property type="protein sequence ID" value="KYG74976.1"/>
    <property type="molecule type" value="Genomic_DNA"/>
</dbReference>
<dbReference type="Gene3D" id="2.60.120.260">
    <property type="entry name" value="Galactose-binding domain-like"/>
    <property type="match status" value="1"/>
</dbReference>
<organism evidence="2 3">
    <name type="scientific">Roseivirga ehrenbergii (strain DSM 102268 / JCM 13514 / KCTC 12282 / NCIMB 14502 / KMM 6017)</name>
    <dbReference type="NCBI Taxonomy" id="279360"/>
    <lineage>
        <taxon>Bacteria</taxon>
        <taxon>Pseudomonadati</taxon>
        <taxon>Bacteroidota</taxon>
        <taxon>Cytophagia</taxon>
        <taxon>Cytophagales</taxon>
        <taxon>Roseivirgaceae</taxon>
        <taxon>Roseivirga</taxon>
    </lineage>
</organism>
<keyword evidence="3" id="KW-1185">Reference proteome</keyword>
<feature type="domain" description="Secretion system C-terminal sorting" evidence="1">
    <location>
        <begin position="543"/>
        <end position="610"/>
    </location>
</feature>
<protein>
    <recommendedName>
        <fullName evidence="1">Secretion system C-terminal sorting domain-containing protein</fullName>
    </recommendedName>
</protein>
<reference evidence="2" key="1">
    <citation type="submission" date="2016-01" db="EMBL/GenBank/DDBJ databases">
        <title>Genome sequencing of Roseivirga ehrenbergii KMM 6017.</title>
        <authorList>
            <person name="Selvaratnam C."/>
            <person name="Thevarajoo S."/>
            <person name="Goh K.M."/>
            <person name="Ee R."/>
            <person name="Chan K.-G."/>
            <person name="Chong C.S."/>
        </authorList>
    </citation>
    <scope>NUCLEOTIDE SEQUENCE [LARGE SCALE GENOMIC DNA]</scope>
    <source>
        <strain evidence="2">KMM 6017</strain>
    </source>
</reference>
<dbReference type="NCBIfam" id="TIGR04183">
    <property type="entry name" value="Por_Secre_tail"/>
    <property type="match status" value="1"/>
</dbReference>
<evidence type="ECO:0000313" key="2">
    <source>
        <dbReference type="EMBL" id="KYG74976.1"/>
    </source>
</evidence>